<evidence type="ECO:0000313" key="2">
    <source>
        <dbReference type="Proteomes" id="UP000314294"/>
    </source>
</evidence>
<accession>A0A4Z2FXZ6</accession>
<sequence length="253" mass="28300">MELYNAFGVNTASGFRRPKAPQCNNPPQFPPSGQFHQSLTGLPEFFGHTSVSGERTQSRRSAVDEVTPVVLRSFVRHGAVDDRLSADLTRHEEHPHEDLQQQAEQHGVLEHVRVTTRLGAHSFRRGRSRLVRRKWPRWLTPKHMLKLSSVHCRTPGMAEGAPQEVEKNRNDIEPLLPLEEALAELPHGAQVGEIQLHVKDVEAAAPHLDLPHGLLSLVGVPAREYDAGASRRQGNGRLLANARITTCKNKWIK</sequence>
<dbReference type="Proteomes" id="UP000314294">
    <property type="component" value="Unassembled WGS sequence"/>
</dbReference>
<organism evidence="1 2">
    <name type="scientific">Liparis tanakae</name>
    <name type="common">Tanaka's snailfish</name>
    <dbReference type="NCBI Taxonomy" id="230148"/>
    <lineage>
        <taxon>Eukaryota</taxon>
        <taxon>Metazoa</taxon>
        <taxon>Chordata</taxon>
        <taxon>Craniata</taxon>
        <taxon>Vertebrata</taxon>
        <taxon>Euteleostomi</taxon>
        <taxon>Actinopterygii</taxon>
        <taxon>Neopterygii</taxon>
        <taxon>Teleostei</taxon>
        <taxon>Neoteleostei</taxon>
        <taxon>Acanthomorphata</taxon>
        <taxon>Eupercaria</taxon>
        <taxon>Perciformes</taxon>
        <taxon>Cottioidei</taxon>
        <taxon>Cottales</taxon>
        <taxon>Liparidae</taxon>
        <taxon>Liparis</taxon>
    </lineage>
</organism>
<comment type="caution">
    <text evidence="1">The sequence shown here is derived from an EMBL/GenBank/DDBJ whole genome shotgun (WGS) entry which is preliminary data.</text>
</comment>
<keyword evidence="2" id="KW-1185">Reference proteome</keyword>
<gene>
    <name evidence="1" type="ORF">EYF80_044033</name>
</gene>
<protein>
    <submittedName>
        <fullName evidence="1">Uncharacterized protein</fullName>
    </submittedName>
</protein>
<evidence type="ECO:0000313" key="1">
    <source>
        <dbReference type="EMBL" id="TNN45760.1"/>
    </source>
</evidence>
<name>A0A4Z2FXZ6_9TELE</name>
<reference evidence="1 2" key="1">
    <citation type="submission" date="2019-03" db="EMBL/GenBank/DDBJ databases">
        <title>First draft genome of Liparis tanakae, snailfish: a comprehensive survey of snailfish specific genes.</title>
        <authorList>
            <person name="Kim W."/>
            <person name="Song I."/>
            <person name="Jeong J.-H."/>
            <person name="Kim D."/>
            <person name="Kim S."/>
            <person name="Ryu S."/>
            <person name="Song J.Y."/>
            <person name="Lee S.K."/>
        </authorList>
    </citation>
    <scope>NUCLEOTIDE SEQUENCE [LARGE SCALE GENOMIC DNA]</scope>
    <source>
        <tissue evidence="1">Muscle</tissue>
    </source>
</reference>
<proteinExistence type="predicted"/>
<dbReference type="AlphaFoldDB" id="A0A4Z2FXZ6"/>
<dbReference type="EMBL" id="SRLO01000826">
    <property type="protein sequence ID" value="TNN45760.1"/>
    <property type="molecule type" value="Genomic_DNA"/>
</dbReference>